<dbReference type="AlphaFoldDB" id="A0A917TJ15"/>
<feature type="transmembrane region" description="Helical" evidence="1">
    <location>
        <begin position="55"/>
        <end position="74"/>
    </location>
</feature>
<protein>
    <submittedName>
        <fullName evidence="2">Uncharacterized protein</fullName>
    </submittedName>
</protein>
<dbReference type="EMBL" id="BMPI01000010">
    <property type="protein sequence ID" value="GGM22619.1"/>
    <property type="molecule type" value="Genomic_DNA"/>
</dbReference>
<keyword evidence="3" id="KW-1185">Reference proteome</keyword>
<feature type="transmembrane region" description="Helical" evidence="1">
    <location>
        <begin position="94"/>
        <end position="114"/>
    </location>
</feature>
<gene>
    <name evidence="2" type="ORF">GCM10007977_024740</name>
</gene>
<reference evidence="2" key="1">
    <citation type="journal article" date="2014" name="Int. J. Syst. Evol. Microbiol.">
        <title>Complete genome sequence of Corynebacterium casei LMG S-19264T (=DSM 44701T), isolated from a smear-ripened cheese.</title>
        <authorList>
            <consortium name="US DOE Joint Genome Institute (JGI-PGF)"/>
            <person name="Walter F."/>
            <person name="Albersmeier A."/>
            <person name="Kalinowski J."/>
            <person name="Ruckert C."/>
        </authorList>
    </citation>
    <scope>NUCLEOTIDE SEQUENCE</scope>
    <source>
        <strain evidence="2">JCM 19831</strain>
    </source>
</reference>
<keyword evidence="1" id="KW-1133">Transmembrane helix</keyword>
<evidence type="ECO:0000313" key="2">
    <source>
        <dbReference type="EMBL" id="GGM22619.1"/>
    </source>
</evidence>
<proteinExistence type="predicted"/>
<keyword evidence="1" id="KW-0812">Transmembrane</keyword>
<sequence>MALGLQLSAEVPVGCARRDVVHRGAAVSIWVMVAALAAVPLLVAIVGARIGFGELEVCVLAELATLGPVFALAWRLTSLAGISGVPRPSGYLPWLVLVGPTVLVTLIVAVAHILPGGRGEAVPAVGRCERCAEALFTDLTGHRYYSLEGQYLCPPALRAPGDRRHHLVAG</sequence>
<reference evidence="2" key="2">
    <citation type="submission" date="2020-09" db="EMBL/GenBank/DDBJ databases">
        <authorList>
            <person name="Sun Q."/>
            <person name="Ohkuma M."/>
        </authorList>
    </citation>
    <scope>NUCLEOTIDE SEQUENCE</scope>
    <source>
        <strain evidence="2">JCM 19831</strain>
    </source>
</reference>
<accession>A0A917TJ15</accession>
<feature type="transmembrane region" description="Helical" evidence="1">
    <location>
        <begin position="27"/>
        <end position="48"/>
    </location>
</feature>
<comment type="caution">
    <text evidence="2">The sequence shown here is derived from an EMBL/GenBank/DDBJ whole genome shotgun (WGS) entry which is preliminary data.</text>
</comment>
<name>A0A917TJ15_9ACTN</name>
<dbReference type="RefSeq" id="WP_190249928.1">
    <property type="nucleotide sequence ID" value="NZ_BMPI01000010.1"/>
</dbReference>
<organism evidence="2 3">
    <name type="scientific">Dactylosporangium sucinum</name>
    <dbReference type="NCBI Taxonomy" id="1424081"/>
    <lineage>
        <taxon>Bacteria</taxon>
        <taxon>Bacillati</taxon>
        <taxon>Actinomycetota</taxon>
        <taxon>Actinomycetes</taxon>
        <taxon>Micromonosporales</taxon>
        <taxon>Micromonosporaceae</taxon>
        <taxon>Dactylosporangium</taxon>
    </lineage>
</organism>
<keyword evidence="1" id="KW-0472">Membrane</keyword>
<evidence type="ECO:0000256" key="1">
    <source>
        <dbReference type="SAM" id="Phobius"/>
    </source>
</evidence>
<evidence type="ECO:0000313" key="3">
    <source>
        <dbReference type="Proteomes" id="UP000642070"/>
    </source>
</evidence>
<dbReference type="Proteomes" id="UP000642070">
    <property type="component" value="Unassembled WGS sequence"/>
</dbReference>